<keyword evidence="2" id="KW-1185">Reference proteome</keyword>
<organism evidence="1 2">
    <name type="scientific">Steinernema carpocapsae</name>
    <name type="common">Entomopathogenic nematode</name>
    <dbReference type="NCBI Taxonomy" id="34508"/>
    <lineage>
        <taxon>Eukaryota</taxon>
        <taxon>Metazoa</taxon>
        <taxon>Ecdysozoa</taxon>
        <taxon>Nematoda</taxon>
        <taxon>Chromadorea</taxon>
        <taxon>Rhabditida</taxon>
        <taxon>Tylenchina</taxon>
        <taxon>Panagrolaimomorpha</taxon>
        <taxon>Strongyloidoidea</taxon>
        <taxon>Steinernematidae</taxon>
        <taxon>Steinernema</taxon>
    </lineage>
</organism>
<protein>
    <submittedName>
        <fullName evidence="1">Uncharacterized protein</fullName>
    </submittedName>
</protein>
<dbReference type="Proteomes" id="UP000298663">
    <property type="component" value="Unassembled WGS sequence"/>
</dbReference>
<gene>
    <name evidence="1" type="ORF">L596_027166</name>
</gene>
<name>A0A4U5M3I1_STECR</name>
<evidence type="ECO:0000313" key="2">
    <source>
        <dbReference type="Proteomes" id="UP000298663"/>
    </source>
</evidence>
<comment type="caution">
    <text evidence="1">The sequence shown here is derived from an EMBL/GenBank/DDBJ whole genome shotgun (WGS) entry which is preliminary data.</text>
</comment>
<dbReference type="EMBL" id="AZBU02000010">
    <property type="protein sequence ID" value="TKR63324.1"/>
    <property type="molecule type" value="Genomic_DNA"/>
</dbReference>
<dbReference type="AlphaFoldDB" id="A0A4U5M3I1"/>
<evidence type="ECO:0000313" key="1">
    <source>
        <dbReference type="EMBL" id="TKR63324.1"/>
    </source>
</evidence>
<proteinExistence type="predicted"/>
<reference evidence="1 2" key="2">
    <citation type="journal article" date="2019" name="G3 (Bethesda)">
        <title>Hybrid Assembly of the Genome of the Entomopathogenic Nematode Steinernema carpocapsae Identifies the X-Chromosome.</title>
        <authorList>
            <person name="Serra L."/>
            <person name="Macchietto M."/>
            <person name="Macias-Munoz A."/>
            <person name="McGill C.J."/>
            <person name="Rodriguez I.M."/>
            <person name="Rodriguez B."/>
            <person name="Murad R."/>
            <person name="Mortazavi A."/>
        </authorList>
    </citation>
    <scope>NUCLEOTIDE SEQUENCE [LARGE SCALE GENOMIC DNA]</scope>
    <source>
        <strain evidence="1 2">ALL</strain>
    </source>
</reference>
<reference evidence="1 2" key="1">
    <citation type="journal article" date="2015" name="Genome Biol.">
        <title>Comparative genomics of Steinernema reveals deeply conserved gene regulatory networks.</title>
        <authorList>
            <person name="Dillman A.R."/>
            <person name="Macchietto M."/>
            <person name="Porter C.F."/>
            <person name="Rogers A."/>
            <person name="Williams B."/>
            <person name="Antoshechkin I."/>
            <person name="Lee M.M."/>
            <person name="Goodwin Z."/>
            <person name="Lu X."/>
            <person name="Lewis E.E."/>
            <person name="Goodrich-Blair H."/>
            <person name="Stock S.P."/>
            <person name="Adams B.J."/>
            <person name="Sternberg P.W."/>
            <person name="Mortazavi A."/>
        </authorList>
    </citation>
    <scope>NUCLEOTIDE SEQUENCE [LARGE SCALE GENOMIC DNA]</scope>
    <source>
        <strain evidence="1 2">ALL</strain>
    </source>
</reference>
<sequence length="112" mass="12542">MQDFWVSAFFVEVAIKGNLTHQETTKLTEEISTVVFHTNKGTFNKKHTPPLVLKPGDSLVFERTQFHSDLSRCFVFLQTGSGPELNVICDFGVWECGKDEAAGLVVTNEFTT</sequence>
<accession>A0A4U5M3I1</accession>